<dbReference type="PROSITE" id="PS51257">
    <property type="entry name" value="PROKAR_LIPOPROTEIN"/>
    <property type="match status" value="1"/>
</dbReference>
<accession>A0ABR5FFI2</accession>
<gene>
    <name evidence="2" type="ORF">ABW16_11655</name>
</gene>
<keyword evidence="3" id="KW-1185">Reference proteome</keyword>
<feature type="signal peptide" evidence="1">
    <location>
        <begin position="1"/>
        <end position="26"/>
    </location>
</feature>
<feature type="chain" id="PRO_5045674916" description="Lipoprotein" evidence="1">
    <location>
        <begin position="27"/>
        <end position="139"/>
    </location>
</feature>
<evidence type="ECO:0000313" key="2">
    <source>
        <dbReference type="EMBL" id="KLO28856.1"/>
    </source>
</evidence>
<dbReference type="EMBL" id="LDPO01000008">
    <property type="protein sequence ID" value="KLO28856.1"/>
    <property type="molecule type" value="Genomic_DNA"/>
</dbReference>
<comment type="caution">
    <text evidence="2">The sequence shown here is derived from an EMBL/GenBank/DDBJ whole genome shotgun (WGS) entry which is preliminary data.</text>
</comment>
<proteinExistence type="predicted"/>
<organism evidence="2 3">
    <name type="scientific">Mycolicibacter heraklionensis</name>
    <dbReference type="NCBI Taxonomy" id="512402"/>
    <lineage>
        <taxon>Bacteria</taxon>
        <taxon>Bacillati</taxon>
        <taxon>Actinomycetota</taxon>
        <taxon>Actinomycetes</taxon>
        <taxon>Mycobacteriales</taxon>
        <taxon>Mycobacteriaceae</taxon>
        <taxon>Mycolicibacter</taxon>
    </lineage>
</organism>
<dbReference type="Proteomes" id="UP000036464">
    <property type="component" value="Unassembled WGS sequence"/>
</dbReference>
<evidence type="ECO:0000256" key="1">
    <source>
        <dbReference type="SAM" id="SignalP"/>
    </source>
</evidence>
<keyword evidence="1" id="KW-0732">Signal</keyword>
<reference evidence="2 3" key="1">
    <citation type="submission" date="2015-05" db="EMBL/GenBank/DDBJ databases">
        <title>Genome sequence of Mycobacterium heraklionense Davo strain.</title>
        <authorList>
            <person name="Greninger A.L."/>
            <person name="Cunningham G."/>
            <person name="Miller S."/>
        </authorList>
    </citation>
    <scope>NUCLEOTIDE SEQUENCE [LARGE SCALE GENOMIC DNA]</scope>
    <source>
        <strain evidence="2 3">Davo</strain>
    </source>
</reference>
<name>A0ABR5FFI2_9MYCO</name>
<evidence type="ECO:0000313" key="3">
    <source>
        <dbReference type="Proteomes" id="UP000036464"/>
    </source>
</evidence>
<evidence type="ECO:0008006" key="4">
    <source>
        <dbReference type="Google" id="ProtNLM"/>
    </source>
</evidence>
<sequence length="139" mass="14972">MRYAGVSLAAATTLLVGCAAAPPADAEPSAPTPCNHISCVPGITRDVVKGDYCPDPNRYVFAVTVEGQLFFCGSPRGFTPRYFRSPQLAGIRNLGDSCEGEFNQVAQAPDGLYLLCAFANADEQSHWVPGNYSDYRKVY</sequence>
<protein>
    <recommendedName>
        <fullName evidence="4">Lipoprotein</fullName>
    </recommendedName>
</protein>